<keyword evidence="4 7" id="KW-1133">Transmembrane helix</keyword>
<dbReference type="RefSeq" id="WP_005800304.1">
    <property type="nucleotide sequence ID" value="NZ_JGDM01000028.1"/>
</dbReference>
<feature type="transmembrane region" description="Helical" evidence="7">
    <location>
        <begin position="6"/>
        <end position="23"/>
    </location>
</feature>
<keyword evidence="2" id="KW-1003">Cell membrane</keyword>
<dbReference type="InterPro" id="IPR027417">
    <property type="entry name" value="P-loop_NTPase"/>
</dbReference>
<accession>A0A016AED7</accession>
<evidence type="ECO:0000256" key="1">
    <source>
        <dbReference type="ARBA" id="ARBA00004651"/>
    </source>
</evidence>
<dbReference type="EMBL" id="JGDM01000028">
    <property type="protein sequence ID" value="EXZ45319.1"/>
    <property type="molecule type" value="Genomic_DNA"/>
</dbReference>
<evidence type="ECO:0000256" key="2">
    <source>
        <dbReference type="ARBA" id="ARBA00022475"/>
    </source>
</evidence>
<evidence type="ECO:0000256" key="5">
    <source>
        <dbReference type="ARBA" id="ARBA00023136"/>
    </source>
</evidence>
<dbReference type="InterPro" id="IPR051539">
    <property type="entry name" value="T4SS-coupling_protein"/>
</dbReference>
<comment type="subcellular location">
    <subcellularLocation>
        <location evidence="1">Cell membrane</location>
        <topology evidence="1">Multi-pass membrane protein</topology>
    </subcellularLocation>
</comment>
<dbReference type="AlphaFoldDB" id="A0A016AED7"/>
<organism evidence="9 10">
    <name type="scientific">Bacteroides fragilis str. 2-F-2 #4</name>
    <dbReference type="NCBI Taxonomy" id="1339280"/>
    <lineage>
        <taxon>Bacteria</taxon>
        <taxon>Pseudomonadati</taxon>
        <taxon>Bacteroidota</taxon>
        <taxon>Bacteroidia</taxon>
        <taxon>Bacteroidales</taxon>
        <taxon>Bacteroidaceae</taxon>
        <taxon>Bacteroides</taxon>
    </lineage>
</organism>
<feature type="compositionally biased region" description="Low complexity" evidence="6">
    <location>
        <begin position="444"/>
        <end position="454"/>
    </location>
</feature>
<evidence type="ECO:0000256" key="4">
    <source>
        <dbReference type="ARBA" id="ARBA00022989"/>
    </source>
</evidence>
<dbReference type="Pfam" id="PF12696">
    <property type="entry name" value="TraG-D_C"/>
    <property type="match status" value="1"/>
</dbReference>
<protein>
    <submittedName>
        <fullName evidence="9">Type IV secretory system Conjugative DNA transfer family protein</fullName>
    </submittedName>
</protein>
<evidence type="ECO:0000259" key="8">
    <source>
        <dbReference type="Pfam" id="PF12696"/>
    </source>
</evidence>
<dbReference type="PANTHER" id="PTHR37937">
    <property type="entry name" value="CONJUGATIVE TRANSFER: DNA TRANSPORT"/>
    <property type="match status" value="1"/>
</dbReference>
<dbReference type="Proteomes" id="UP000022272">
    <property type="component" value="Unassembled WGS sequence"/>
</dbReference>
<name>A0A016AED7_BACFG</name>
<proteinExistence type="predicted"/>
<dbReference type="PANTHER" id="PTHR37937:SF1">
    <property type="entry name" value="CONJUGATIVE TRANSFER: DNA TRANSPORT"/>
    <property type="match status" value="1"/>
</dbReference>
<feature type="domain" description="TraD/TraG TraM recognition site" evidence="8">
    <location>
        <begin position="355"/>
        <end position="469"/>
    </location>
</feature>
<evidence type="ECO:0000313" key="10">
    <source>
        <dbReference type="Proteomes" id="UP000022272"/>
    </source>
</evidence>
<sequence length="534" mass="61044">MENLIPYIKLIILALACLVTGVCTLSRKWYVNLPVFLICIAGETFMAYLFFPAYALWPACGSVAIFAFSTAWEHLKPSGRKENKSPIRLPVISGVPYRHLEFYYYYSNFLVYGGAGSGKTKSIGKWLLEEYIRLGFAGFIYDFKDVDYTQTAYNLTKKYGYPHKFYYVSFDKPERSYRFNPLKVVKDRTELMQLMEDVLLALLPKGEKQNEWVAGGLGILRGVAFRFWDEFPEYCTLPHIMAFIMTASTRQLSIFLQQNLVAEMMAGAYLKAEGSEKTQASYLSTLCNNLSTISQNEEIAYILSGDDFDFNLIDPEDPKLFAISNNFSKNSVYAPVIGMLMSISTRQFTMQNKVPFVYFLDEMTTVNIKNFESLPSVLREYKVGFVLLTQSGSKLENLYGKLDRSSVEANFGIQFFGRTKDVEALKYYPQMFGKEEKERKSRSTGKSGSSSNRSVTISSQKEDIYQGRDFADLEPGEFIGSATRANVRYFKVMLGEFKEKDEKPLPDVRVLEPEEITRNFSRILADVRSLFPCE</sequence>
<gene>
    <name evidence="9" type="ORF">M076_1530</name>
</gene>
<keyword evidence="5 7" id="KW-0472">Membrane</keyword>
<reference evidence="9 10" key="1">
    <citation type="submission" date="2014-02" db="EMBL/GenBank/DDBJ databases">
        <authorList>
            <person name="Sears C."/>
            <person name="Carroll K."/>
            <person name="Sack B.R."/>
            <person name="Qadri F."/>
            <person name="Myers L.L."/>
            <person name="Chung G.-T."/>
            <person name="Escheverria P."/>
            <person name="Fraser C.M."/>
            <person name="Sadzewicz L."/>
            <person name="Shefchek K.A."/>
            <person name="Tallon L."/>
            <person name="Das S.P."/>
            <person name="Daugherty S."/>
            <person name="Mongodin E.F."/>
        </authorList>
    </citation>
    <scope>NUCLEOTIDE SEQUENCE [LARGE SCALE GENOMIC DNA]</scope>
    <source>
        <strain evidence="9 10">2-F-2 #4</strain>
    </source>
</reference>
<dbReference type="GO" id="GO:0005886">
    <property type="term" value="C:plasma membrane"/>
    <property type="evidence" value="ECO:0007669"/>
    <property type="project" value="UniProtKB-SubCell"/>
</dbReference>
<dbReference type="PATRIC" id="fig|1339280.3.peg.1474"/>
<evidence type="ECO:0000256" key="3">
    <source>
        <dbReference type="ARBA" id="ARBA00022692"/>
    </source>
</evidence>
<dbReference type="InterPro" id="IPR032689">
    <property type="entry name" value="TraG-D_C"/>
</dbReference>
<feature type="transmembrane region" description="Helical" evidence="7">
    <location>
        <begin position="30"/>
        <end position="50"/>
    </location>
</feature>
<evidence type="ECO:0000256" key="7">
    <source>
        <dbReference type="SAM" id="Phobius"/>
    </source>
</evidence>
<dbReference type="Gene3D" id="3.40.50.300">
    <property type="entry name" value="P-loop containing nucleotide triphosphate hydrolases"/>
    <property type="match status" value="1"/>
</dbReference>
<feature type="region of interest" description="Disordered" evidence="6">
    <location>
        <begin position="436"/>
        <end position="458"/>
    </location>
</feature>
<keyword evidence="3 7" id="KW-0812">Transmembrane</keyword>
<dbReference type="CDD" id="cd01127">
    <property type="entry name" value="TrwB_TraG_TraD_VirD4"/>
    <property type="match status" value="2"/>
</dbReference>
<comment type="caution">
    <text evidence="9">The sequence shown here is derived from an EMBL/GenBank/DDBJ whole genome shotgun (WGS) entry which is preliminary data.</text>
</comment>
<dbReference type="SUPFAM" id="SSF52540">
    <property type="entry name" value="P-loop containing nucleoside triphosphate hydrolases"/>
    <property type="match status" value="1"/>
</dbReference>
<evidence type="ECO:0000313" key="9">
    <source>
        <dbReference type="EMBL" id="EXZ45319.1"/>
    </source>
</evidence>
<evidence type="ECO:0000256" key="6">
    <source>
        <dbReference type="SAM" id="MobiDB-lite"/>
    </source>
</evidence>